<evidence type="ECO:0000313" key="3">
    <source>
        <dbReference type="EMBL" id="BAR59704.1"/>
    </source>
</evidence>
<organism evidence="3 4">
    <name type="scientific">Bradyrhizobium diazoefficiens</name>
    <dbReference type="NCBI Taxonomy" id="1355477"/>
    <lineage>
        <taxon>Bacteria</taxon>
        <taxon>Pseudomonadati</taxon>
        <taxon>Pseudomonadota</taxon>
        <taxon>Alphaproteobacteria</taxon>
        <taxon>Hyphomicrobiales</taxon>
        <taxon>Nitrobacteraceae</taxon>
        <taxon>Bradyrhizobium</taxon>
    </lineage>
</organism>
<dbReference type="EMBL" id="AP014685">
    <property type="protein sequence ID" value="BAR59704.1"/>
    <property type="molecule type" value="Genomic_DNA"/>
</dbReference>
<dbReference type="SUPFAM" id="SSF53850">
    <property type="entry name" value="Periplasmic binding protein-like II"/>
    <property type="match status" value="1"/>
</dbReference>
<accession>A0A0E4BTC6</accession>
<evidence type="ECO:0000259" key="2">
    <source>
        <dbReference type="Pfam" id="PF03466"/>
    </source>
</evidence>
<protein>
    <recommendedName>
        <fullName evidence="2">LysR substrate-binding domain-containing protein</fullName>
    </recommendedName>
</protein>
<evidence type="ECO:0000313" key="4">
    <source>
        <dbReference type="Proteomes" id="UP000063308"/>
    </source>
</evidence>
<gene>
    <name evidence="3" type="ORF">NK6_6552</name>
</gene>
<proteinExistence type="predicted"/>
<feature type="domain" description="LysR substrate-binding" evidence="2">
    <location>
        <begin position="23"/>
        <end position="87"/>
    </location>
</feature>
<dbReference type="Pfam" id="PF03466">
    <property type="entry name" value="LysR_substrate"/>
    <property type="match status" value="1"/>
</dbReference>
<dbReference type="Gene3D" id="3.40.190.290">
    <property type="match status" value="1"/>
</dbReference>
<sequence>MITGHCEASPSISDLHRILQKLLVTMVQAGRGMAWLPESLIADQLASGELVKAGGPEWEIPIEIHVFRPRSRLTPAAEAFWKHVQEHPRPSIARKPVRSRRGRG</sequence>
<feature type="region of interest" description="Disordered" evidence="1">
    <location>
        <begin position="85"/>
        <end position="104"/>
    </location>
</feature>
<evidence type="ECO:0000256" key="1">
    <source>
        <dbReference type="SAM" id="MobiDB-lite"/>
    </source>
</evidence>
<feature type="compositionally biased region" description="Basic residues" evidence="1">
    <location>
        <begin position="95"/>
        <end position="104"/>
    </location>
</feature>
<dbReference type="InterPro" id="IPR005119">
    <property type="entry name" value="LysR_subst-bd"/>
</dbReference>
<dbReference type="AlphaFoldDB" id="A0A0E4BTC6"/>
<dbReference type="Proteomes" id="UP000063308">
    <property type="component" value="Chromosome"/>
</dbReference>
<reference evidence="3 4" key="1">
    <citation type="submission" date="2014-11" db="EMBL/GenBank/DDBJ databases">
        <title>Symbiosis island explosion on the genome of extra-slow-growing strains of soybean bradyrhizobia with massive insertion sequences.</title>
        <authorList>
            <person name="Iida T."/>
            <person name="Minamisawa K."/>
        </authorList>
    </citation>
    <scope>NUCLEOTIDE SEQUENCE [LARGE SCALE GENOMIC DNA]</scope>
    <source>
        <strain evidence="3 4">NK6</strain>
    </source>
</reference>
<name>A0A0E4BTC6_9BRAD</name>